<keyword evidence="1" id="KW-0472">Membrane</keyword>
<name>E0XW22_9PROT</name>
<proteinExistence type="predicted"/>
<protein>
    <submittedName>
        <fullName evidence="2">Uncharacterized protein</fullName>
    </submittedName>
</protein>
<evidence type="ECO:0000256" key="1">
    <source>
        <dbReference type="SAM" id="Phobius"/>
    </source>
</evidence>
<evidence type="ECO:0000313" key="2">
    <source>
        <dbReference type="EMBL" id="ADI18613.1"/>
    </source>
</evidence>
<reference evidence="2" key="1">
    <citation type="journal article" date="2011" name="Environ. Microbiol.">
        <title>Time-series analyses of Monterey Bay coastal microbial picoplankton using a 'genome proxy' microarray.</title>
        <authorList>
            <person name="Rich V.I."/>
            <person name="Pham V.D."/>
            <person name="Eppley J."/>
            <person name="Shi Y."/>
            <person name="DeLong E.F."/>
        </authorList>
    </citation>
    <scope>NUCLEOTIDE SEQUENCE</scope>
</reference>
<feature type="transmembrane region" description="Helical" evidence="1">
    <location>
        <begin position="25"/>
        <end position="45"/>
    </location>
</feature>
<dbReference type="EMBL" id="GU474895">
    <property type="protein sequence ID" value="ADI18613.1"/>
    <property type="molecule type" value="Genomic_DNA"/>
</dbReference>
<keyword evidence="1" id="KW-0812">Transmembrane</keyword>
<organism evidence="2">
    <name type="scientific">uncultured Rhodospirillales bacterium HF4000_24M03</name>
    <dbReference type="NCBI Taxonomy" id="710788"/>
    <lineage>
        <taxon>Bacteria</taxon>
        <taxon>Pseudomonadati</taxon>
        <taxon>Pseudomonadota</taxon>
        <taxon>Alphaproteobacteria</taxon>
        <taxon>Rhodospirillales</taxon>
        <taxon>environmental samples</taxon>
    </lineage>
</organism>
<accession>E0XW22</accession>
<keyword evidence="1" id="KW-1133">Transmembrane helix</keyword>
<dbReference type="AlphaFoldDB" id="E0XW22"/>
<sequence>MAVTKDKDTFKTISIESKYREFRRATAGGSAAGYGFAVLAVSFPAPLGLF</sequence>